<evidence type="ECO:0000313" key="2">
    <source>
        <dbReference type="Proteomes" id="UP000571018"/>
    </source>
</evidence>
<organism evidence="1 2">
    <name type="scientific">Ruoffia halotolerans</name>
    <dbReference type="NCBI Taxonomy" id="2748684"/>
    <lineage>
        <taxon>Bacteria</taxon>
        <taxon>Bacillati</taxon>
        <taxon>Bacillota</taxon>
        <taxon>Bacilli</taxon>
        <taxon>Lactobacillales</taxon>
        <taxon>Aerococcaceae</taxon>
        <taxon>Ruoffia</taxon>
    </lineage>
</organism>
<protein>
    <submittedName>
        <fullName evidence="1">Virulence protein</fullName>
    </submittedName>
</protein>
<sequence>MQIMYELESRKRKELCEVISKATGEAIKYLGTPTYAYQIGEIKVERDATVVGLNEKVHQVILEAGFRVINQENETGFAVSVPLIEAGELGKLENLLTAKRVLIEKALNADRVCFEVKSDHLEFPWFDEQPDQEVIQATVIFIEKTIQYVKERKFISAKETQTDNDKYTFRTFLLAIGMIGPDYKDVRNILLKELSGNSAFRFPKEVQNG</sequence>
<name>A0A839A3F5_9LACT</name>
<dbReference type="EMBL" id="JACAOA010000003">
    <property type="protein sequence ID" value="MBA5728537.1"/>
    <property type="molecule type" value="Genomic_DNA"/>
</dbReference>
<evidence type="ECO:0000313" key="1">
    <source>
        <dbReference type="EMBL" id="MBA5728537.1"/>
    </source>
</evidence>
<accession>A0A839A3F5</accession>
<keyword evidence="2" id="KW-1185">Reference proteome</keyword>
<dbReference type="Proteomes" id="UP000571018">
    <property type="component" value="Unassembled WGS sequence"/>
</dbReference>
<comment type="caution">
    <text evidence="1">The sequence shown here is derived from an EMBL/GenBank/DDBJ whole genome shotgun (WGS) entry which is preliminary data.</text>
</comment>
<dbReference type="AlphaFoldDB" id="A0A839A3F5"/>
<dbReference type="RefSeq" id="WP_218930257.1">
    <property type="nucleotide sequence ID" value="NZ_JACAOA010000003.1"/>
</dbReference>
<reference evidence="1 2" key="1">
    <citation type="submission" date="2020-06" db="EMBL/GenBank/DDBJ databases">
        <title>Reclassification of Facklamia ignava, Facklamia soureckii and Facklami tabacinasalis as Falseniella iganva gen. nov., comb. nov., Hutsoniella ignava gen. nov., comb. nov., and Ruoffia tabacinasalis gen. nov., comb. nov and description of Ruoffia haltotolerans sp. nov., isolated from hypersaline Inland Sea of Qatar.</title>
        <authorList>
            <person name="Fotedar R."/>
            <person name="Sankaranarayanan K."/>
            <person name="Lawson P."/>
            <person name="Caldwell M."/>
            <person name="Zeyara A."/>
            <person name="Al Malki A."/>
            <person name="Ali M."/>
        </authorList>
    </citation>
    <scope>NUCLEOTIDE SEQUENCE [LARGE SCALE GENOMIC DNA]</scope>
    <source>
        <strain evidence="1 2">INB8</strain>
    </source>
</reference>
<gene>
    <name evidence="1" type="ORF">HW423_01890</name>
</gene>
<proteinExistence type="predicted"/>